<reference evidence="5" key="2">
    <citation type="submission" date="2015-03" db="EMBL/GenBank/DDBJ databases">
        <authorList>
            <consortium name="Pathogen Informatics"/>
        </authorList>
    </citation>
    <scope>NUCLEOTIDE SEQUENCE [LARGE SCALE GENOMIC DNA]</scope>
    <source>
        <strain evidence="5">A125KOH2</strain>
    </source>
</reference>
<dbReference type="STRING" id="1288385.ERS137968_04569"/>
<name>A0A0T9R8Y1_9GAMM</name>
<dbReference type="InterPro" id="IPR025391">
    <property type="entry name" value="DUF4123"/>
</dbReference>
<accession>A0A0T9R8Y1</accession>
<organism evidence="2 5">
    <name type="scientific">Yersinia pekkanenii</name>
    <dbReference type="NCBI Taxonomy" id="1288385"/>
    <lineage>
        <taxon>Bacteria</taxon>
        <taxon>Pseudomonadati</taxon>
        <taxon>Pseudomonadota</taxon>
        <taxon>Gammaproteobacteria</taxon>
        <taxon>Enterobacterales</taxon>
        <taxon>Yersiniaceae</taxon>
        <taxon>Yersinia</taxon>
    </lineage>
</organism>
<sequence>MNNEQVIKWVELIESSCSDLKIKHIDMIIDQAGSDFSLLPTLTNFETAIQWDSLFKDLPEEILLEDAPLLIRIDLDNTLQRQWMIELAMQLAGTGQLLMLCSVWPFASLADYLTRCTNVVCGSQEGIFRFYDSRIFPLLFSHILDANQQAHLLRPAIFWSWLDRDNQPRQIAGNGALLKREEEISMLILDDRQLENLMCVCDVNLLLRHLTVPDTLIMGQETVFSVCYEGMMAATEAGLLMDDERDDFVKQRLLGTVI</sequence>
<dbReference type="Proteomes" id="UP000045840">
    <property type="component" value="Unassembled WGS sequence"/>
</dbReference>
<dbReference type="Proteomes" id="UP000044625">
    <property type="component" value="Unassembled WGS sequence"/>
</dbReference>
<reference evidence="3 4" key="1">
    <citation type="submission" date="2015-03" db="EMBL/GenBank/DDBJ databases">
        <authorList>
            <consortium name="Pathogen Informatics"/>
            <person name="Murphy D."/>
        </authorList>
    </citation>
    <scope>NUCLEOTIDE SEQUENCE [LARGE SCALE GENOMIC DNA]</scope>
    <source>
        <strain evidence="4">type strain: CIP110230</strain>
        <strain evidence="3">Type strain: CIP110230</strain>
    </source>
</reference>
<dbReference type="AlphaFoldDB" id="A0A0T9R8Y1"/>
<dbReference type="Pfam" id="PF13503">
    <property type="entry name" value="DUF4123"/>
    <property type="match status" value="1"/>
</dbReference>
<reference evidence="2" key="3">
    <citation type="submission" date="2015-03" db="EMBL/GenBank/DDBJ databases">
        <authorList>
            <person name="Murphy D."/>
        </authorList>
    </citation>
    <scope>NUCLEOTIDE SEQUENCE [LARGE SCALE GENOMIC DNA]</scope>
    <source>
        <strain evidence="2">A125KOH2</strain>
    </source>
</reference>
<evidence type="ECO:0000313" key="3">
    <source>
        <dbReference type="EMBL" id="CRY69417.1"/>
    </source>
</evidence>
<protein>
    <recommendedName>
        <fullName evidence="1">DUF4123 domain-containing protein</fullName>
    </recommendedName>
</protein>
<dbReference type="EMBL" id="CWJL01000048">
    <property type="protein sequence ID" value="CRY69417.1"/>
    <property type="molecule type" value="Genomic_DNA"/>
</dbReference>
<gene>
    <name evidence="2" type="ORF">ERS008529_04224</name>
    <name evidence="3" type="ORF">ERS137968_04569</name>
</gene>
<dbReference type="OrthoDB" id="6981030at2"/>
<evidence type="ECO:0000259" key="1">
    <source>
        <dbReference type="Pfam" id="PF13503"/>
    </source>
</evidence>
<evidence type="ECO:0000313" key="4">
    <source>
        <dbReference type="Proteomes" id="UP000044625"/>
    </source>
</evidence>
<evidence type="ECO:0000313" key="2">
    <source>
        <dbReference type="EMBL" id="CNI50774.1"/>
    </source>
</evidence>
<dbReference type="RefSeq" id="WP_049615054.1">
    <property type="nucleotide sequence ID" value="NZ_CAWMMU010000048.1"/>
</dbReference>
<dbReference type="EMBL" id="CQAZ01000058">
    <property type="protein sequence ID" value="CNI50774.1"/>
    <property type="molecule type" value="Genomic_DNA"/>
</dbReference>
<proteinExistence type="predicted"/>
<evidence type="ECO:0000313" key="5">
    <source>
        <dbReference type="Proteomes" id="UP000045840"/>
    </source>
</evidence>
<keyword evidence="4" id="KW-1185">Reference proteome</keyword>
<feature type="domain" description="DUF4123" evidence="1">
    <location>
        <begin position="29"/>
        <end position="149"/>
    </location>
</feature>